<keyword evidence="5 12" id="KW-0963">Cytoplasm</keyword>
<dbReference type="Proteomes" id="UP000521313">
    <property type="component" value="Unassembled WGS sequence"/>
</dbReference>
<dbReference type="NCBIfam" id="TIGR00046">
    <property type="entry name" value="RsmE family RNA methyltransferase"/>
    <property type="match status" value="1"/>
</dbReference>
<dbReference type="Pfam" id="PF04452">
    <property type="entry name" value="Methyltrans_RNA"/>
    <property type="match status" value="1"/>
</dbReference>
<dbReference type="EMBL" id="JACHHD010000013">
    <property type="protein sequence ID" value="MBB5185307.1"/>
    <property type="molecule type" value="Genomic_DNA"/>
</dbReference>
<feature type="domain" description="Ribosomal RNA small subunit methyltransferase E PUA-like" evidence="14">
    <location>
        <begin position="18"/>
        <end position="50"/>
    </location>
</feature>
<evidence type="ECO:0000256" key="2">
    <source>
        <dbReference type="ARBA" id="ARBA00005528"/>
    </source>
</evidence>
<dbReference type="PIRSF" id="PIRSF015601">
    <property type="entry name" value="MTase_slr0722"/>
    <property type="match status" value="1"/>
</dbReference>
<dbReference type="CDD" id="cd18084">
    <property type="entry name" value="RsmE-like"/>
    <property type="match status" value="1"/>
</dbReference>
<dbReference type="InterPro" id="IPR046887">
    <property type="entry name" value="RsmE_PUA-like"/>
</dbReference>
<dbReference type="Pfam" id="PF20260">
    <property type="entry name" value="PUA_4"/>
    <property type="match status" value="1"/>
</dbReference>
<evidence type="ECO:0000256" key="7">
    <source>
        <dbReference type="ARBA" id="ARBA00022603"/>
    </source>
</evidence>
<dbReference type="PANTHER" id="PTHR30027:SF3">
    <property type="entry name" value="16S RRNA (URACIL(1498)-N(3))-METHYLTRANSFERASE"/>
    <property type="match status" value="1"/>
</dbReference>
<keyword evidence="7 12" id="KW-0489">Methyltransferase</keyword>
<dbReference type="GO" id="GO:0070475">
    <property type="term" value="P:rRNA base methylation"/>
    <property type="evidence" value="ECO:0007669"/>
    <property type="project" value="TreeGrafter"/>
</dbReference>
<dbReference type="PANTHER" id="PTHR30027">
    <property type="entry name" value="RIBOSOMAL RNA SMALL SUBUNIT METHYLTRANSFERASE E"/>
    <property type="match status" value="1"/>
</dbReference>
<evidence type="ECO:0000259" key="14">
    <source>
        <dbReference type="Pfam" id="PF20260"/>
    </source>
</evidence>
<comment type="function">
    <text evidence="10 12">Specifically methylates the N3 position of the uracil ring of uridine 1498 (m3U1498) in 16S rRNA. Acts on the fully assembled 30S ribosomal subunit.</text>
</comment>
<evidence type="ECO:0000256" key="10">
    <source>
        <dbReference type="ARBA" id="ARBA00025699"/>
    </source>
</evidence>
<evidence type="ECO:0000259" key="13">
    <source>
        <dbReference type="Pfam" id="PF04452"/>
    </source>
</evidence>
<dbReference type="GO" id="GO:0005737">
    <property type="term" value="C:cytoplasm"/>
    <property type="evidence" value="ECO:0007669"/>
    <property type="project" value="UniProtKB-SubCell"/>
</dbReference>
<evidence type="ECO:0000256" key="9">
    <source>
        <dbReference type="ARBA" id="ARBA00022691"/>
    </source>
</evidence>
<evidence type="ECO:0000256" key="4">
    <source>
        <dbReference type="ARBA" id="ARBA00013673"/>
    </source>
</evidence>
<organism evidence="15 16">
    <name type="scientific">Faecalicoccus acidiformans</name>
    <dbReference type="NCBI Taxonomy" id="915173"/>
    <lineage>
        <taxon>Bacteria</taxon>
        <taxon>Bacillati</taxon>
        <taxon>Bacillota</taxon>
        <taxon>Erysipelotrichia</taxon>
        <taxon>Erysipelotrichales</taxon>
        <taxon>Erysipelotrichaceae</taxon>
        <taxon>Faecalicoccus</taxon>
    </lineage>
</organism>
<name>A0A7W8D145_9FIRM</name>
<sequence length="242" mass="27795">MKQVFVDDPCMLHASISLDPKQAHHLFDVLRIQKKETIRVVSKKGGTFLAHPLDKPYLYVFDEIEVPRSAKHITLCASLIKQDRFELMLQKACELGVTKIVPFTSAYSIIRIDPKKIDKKTERWQQIIFDACKQCNRNDLVELEAIQNIETLHNYQQDCNLVCYEKQNDPSFHISHLLKRDPASVTIVIGPEGGFDVNEIDILQDDHFIPVSLGNRILRAETAAFYALSCIDYQHSLSKEEK</sequence>
<dbReference type="InterPro" id="IPR029028">
    <property type="entry name" value="Alpha/beta_knot_MTases"/>
</dbReference>
<comment type="similarity">
    <text evidence="2 12">Belongs to the RNA methyltransferase RsmE family.</text>
</comment>
<evidence type="ECO:0000256" key="6">
    <source>
        <dbReference type="ARBA" id="ARBA00022552"/>
    </source>
</evidence>
<dbReference type="SUPFAM" id="SSF88697">
    <property type="entry name" value="PUA domain-like"/>
    <property type="match status" value="1"/>
</dbReference>
<gene>
    <name evidence="15" type="ORF">HNQ43_001361</name>
</gene>
<feature type="domain" description="Ribosomal RNA small subunit methyltransferase E methyltransferase" evidence="13">
    <location>
        <begin position="69"/>
        <end position="231"/>
    </location>
</feature>
<dbReference type="RefSeq" id="WP_183376127.1">
    <property type="nucleotide sequence ID" value="NZ_CALVCN010000007.1"/>
</dbReference>
<dbReference type="AlphaFoldDB" id="A0A7W8D145"/>
<keyword evidence="8 12" id="KW-0808">Transferase</keyword>
<evidence type="ECO:0000256" key="1">
    <source>
        <dbReference type="ARBA" id="ARBA00004496"/>
    </source>
</evidence>
<dbReference type="InterPro" id="IPR015947">
    <property type="entry name" value="PUA-like_sf"/>
</dbReference>
<dbReference type="SUPFAM" id="SSF75217">
    <property type="entry name" value="alpha/beta knot"/>
    <property type="match status" value="1"/>
</dbReference>
<dbReference type="EC" id="2.1.1.193" evidence="3 12"/>
<dbReference type="InterPro" id="IPR006700">
    <property type="entry name" value="RsmE"/>
</dbReference>
<evidence type="ECO:0000313" key="16">
    <source>
        <dbReference type="Proteomes" id="UP000521313"/>
    </source>
</evidence>
<evidence type="ECO:0000256" key="11">
    <source>
        <dbReference type="ARBA" id="ARBA00047944"/>
    </source>
</evidence>
<evidence type="ECO:0000313" key="15">
    <source>
        <dbReference type="EMBL" id="MBB5185307.1"/>
    </source>
</evidence>
<comment type="subcellular location">
    <subcellularLocation>
        <location evidence="1 12">Cytoplasm</location>
    </subcellularLocation>
</comment>
<evidence type="ECO:0000256" key="8">
    <source>
        <dbReference type="ARBA" id="ARBA00022679"/>
    </source>
</evidence>
<dbReference type="GO" id="GO:0070042">
    <property type="term" value="F:rRNA (uridine-N3-)-methyltransferase activity"/>
    <property type="evidence" value="ECO:0007669"/>
    <property type="project" value="TreeGrafter"/>
</dbReference>
<accession>A0A7W8D145</accession>
<dbReference type="InterPro" id="IPR046886">
    <property type="entry name" value="RsmE_MTase_dom"/>
</dbReference>
<comment type="caution">
    <text evidence="15">The sequence shown here is derived from an EMBL/GenBank/DDBJ whole genome shotgun (WGS) entry which is preliminary data.</text>
</comment>
<dbReference type="Gene3D" id="3.40.1280.10">
    <property type="match status" value="1"/>
</dbReference>
<proteinExistence type="inferred from homology"/>
<evidence type="ECO:0000256" key="12">
    <source>
        <dbReference type="PIRNR" id="PIRNR015601"/>
    </source>
</evidence>
<reference evidence="15 16" key="1">
    <citation type="submission" date="2020-08" db="EMBL/GenBank/DDBJ databases">
        <title>Genomic Encyclopedia of Type Strains, Phase IV (KMG-IV): sequencing the most valuable type-strain genomes for metagenomic binning, comparative biology and taxonomic classification.</title>
        <authorList>
            <person name="Goeker M."/>
        </authorList>
    </citation>
    <scope>NUCLEOTIDE SEQUENCE [LARGE SCALE GENOMIC DNA]</scope>
    <source>
        <strain evidence="15 16">DSM 26963</strain>
    </source>
</reference>
<dbReference type="InterPro" id="IPR029026">
    <property type="entry name" value="tRNA_m1G_MTases_N"/>
</dbReference>
<protein>
    <recommendedName>
        <fullName evidence="4 12">Ribosomal RNA small subunit methyltransferase E</fullName>
        <ecNumber evidence="3 12">2.1.1.193</ecNumber>
    </recommendedName>
</protein>
<keyword evidence="6 12" id="KW-0698">rRNA processing</keyword>
<evidence type="ECO:0000256" key="3">
    <source>
        <dbReference type="ARBA" id="ARBA00012328"/>
    </source>
</evidence>
<evidence type="ECO:0000256" key="5">
    <source>
        <dbReference type="ARBA" id="ARBA00022490"/>
    </source>
</evidence>
<comment type="catalytic activity">
    <reaction evidence="11 12">
        <text>uridine(1498) in 16S rRNA + S-adenosyl-L-methionine = N(3)-methyluridine(1498) in 16S rRNA + S-adenosyl-L-homocysteine + H(+)</text>
        <dbReference type="Rhea" id="RHEA:42920"/>
        <dbReference type="Rhea" id="RHEA-COMP:10283"/>
        <dbReference type="Rhea" id="RHEA-COMP:10284"/>
        <dbReference type="ChEBI" id="CHEBI:15378"/>
        <dbReference type="ChEBI" id="CHEBI:57856"/>
        <dbReference type="ChEBI" id="CHEBI:59789"/>
        <dbReference type="ChEBI" id="CHEBI:65315"/>
        <dbReference type="ChEBI" id="CHEBI:74502"/>
        <dbReference type="EC" id="2.1.1.193"/>
    </reaction>
</comment>
<keyword evidence="9 12" id="KW-0949">S-adenosyl-L-methionine</keyword>